<feature type="region of interest" description="Disordered" evidence="2">
    <location>
        <begin position="142"/>
        <end position="161"/>
    </location>
</feature>
<protein>
    <submittedName>
        <fullName evidence="3">Uncharacterized protein</fullName>
    </submittedName>
</protein>
<accession>A0A411B0Z6</accession>
<evidence type="ECO:0000313" key="4">
    <source>
        <dbReference type="Proteomes" id="UP000290796"/>
    </source>
</evidence>
<keyword evidence="4" id="KW-1185">Reference proteome</keyword>
<dbReference type="Proteomes" id="UP000290796">
    <property type="component" value="Segment"/>
</dbReference>
<reference evidence="3 4" key="1">
    <citation type="submission" date="2019-01" db="EMBL/GenBank/DDBJ databases">
        <authorList>
            <person name="Russe A."/>
            <person name="Sprabary S.L."/>
            <person name="Nayek S."/>
            <person name="Klug H.M."/>
            <person name="Layton S.R."/>
            <person name="Kim T."/>
            <person name="Hughes L.E."/>
            <person name="Garlena R.A."/>
            <person name="Russell D.A."/>
            <person name="Pope W.H."/>
            <person name="Jacobs-Sera D."/>
            <person name="Hatfull G.F."/>
        </authorList>
    </citation>
    <scope>NUCLEOTIDE SEQUENCE [LARGE SCALE GENOMIC DNA]</scope>
</reference>
<feature type="coiled-coil region" evidence="1">
    <location>
        <begin position="330"/>
        <end position="357"/>
    </location>
</feature>
<evidence type="ECO:0000256" key="1">
    <source>
        <dbReference type="SAM" id="Coils"/>
    </source>
</evidence>
<proteinExistence type="predicted"/>
<sequence length="450" mass="49066">MNVVSVDSGTVHFADERYAHPFPQFSTQTMAMKKFRFTNAPVTCQTCILKANEGTDTMPPAAKKTAAKKTAAKKTTSAETTDVDGTISDVHATVDQIKAIDPTEEGAHGKATELKKEAEEKIRTLPQGKRTALRKAVSDAYATATTKPEPAEESSKEVALSDDPMEWDGVPALIAHGVKEMRKGVDAGLQLTSAGEQVANVLLTIRQTMVDPETGLPDLVWRMKATRNAAGKVYDDVLKDIAEDDVDRRASHASLIKATQNKASDVLVAWLRGYDRDRAEDMALLREIFPAAADAVEADSELSPEQAIRNLYADKGIELPVRGRTEQMRITRRVEKVQKLTKELEAAEDAGNTARVEELKGAISDTKAELPEDALATLDETTKEKTDAERTTEAVAKLRKDLEAAGKRFAKVKGAAQKRKVKTELYALIREAAKTFDLDLSALEGMDSEG</sequence>
<evidence type="ECO:0000313" key="3">
    <source>
        <dbReference type="EMBL" id="QAX94018.1"/>
    </source>
</evidence>
<gene>
    <name evidence="3" type="primary">23</name>
    <name evidence="3" type="ORF">SEA_EURATIS_23</name>
</gene>
<evidence type="ECO:0000256" key="2">
    <source>
        <dbReference type="SAM" id="MobiDB-lite"/>
    </source>
</evidence>
<organism evidence="3 4">
    <name type="scientific">Streptomyces phage Euratis</name>
    <dbReference type="NCBI Taxonomy" id="2510569"/>
    <lineage>
        <taxon>Viruses</taxon>
        <taxon>Duplodnaviria</taxon>
        <taxon>Heunggongvirae</taxon>
        <taxon>Uroviricota</taxon>
        <taxon>Caudoviricetes</taxon>
        <taxon>Colingsworthviridae</taxon>
        <taxon>Vashvirus</taxon>
        <taxon>Vashvirus euratis</taxon>
    </lineage>
</organism>
<name>A0A411B0Z6_9CAUD</name>
<dbReference type="InterPro" id="IPR058005">
    <property type="entry name" value="Repressor_C"/>
</dbReference>
<dbReference type="EMBL" id="MK450426">
    <property type="protein sequence ID" value="QAX94018.1"/>
    <property type="molecule type" value="Genomic_DNA"/>
</dbReference>
<dbReference type="Pfam" id="PF25746">
    <property type="entry name" value="Phage_Repressor_c"/>
    <property type="match status" value="1"/>
</dbReference>
<keyword evidence="1" id="KW-0175">Coiled coil</keyword>